<dbReference type="EMBL" id="WOCE01000003">
    <property type="protein sequence ID" value="KAE9617368.1"/>
    <property type="molecule type" value="Genomic_DNA"/>
</dbReference>
<keyword evidence="3" id="KW-1185">Reference proteome</keyword>
<keyword evidence="1" id="KW-0472">Membrane</keyword>
<reference evidence="3" key="1">
    <citation type="journal article" date="2020" name="Nat. Commun.">
        <title>Genome sequence of the cluster root forming white lupin.</title>
        <authorList>
            <person name="Hufnagel B."/>
            <person name="Marques A."/>
            <person name="Soriano A."/>
            <person name="Marques L."/>
            <person name="Divol F."/>
            <person name="Doumas P."/>
            <person name="Sallet E."/>
            <person name="Mancinotti D."/>
            <person name="Carrere S."/>
            <person name="Marande W."/>
            <person name="Arribat S."/>
            <person name="Keller J."/>
            <person name="Huneau C."/>
            <person name="Blein T."/>
            <person name="Aime D."/>
            <person name="Laguerre M."/>
            <person name="Taylor J."/>
            <person name="Schubert V."/>
            <person name="Nelson M."/>
            <person name="Geu-Flores F."/>
            <person name="Crespi M."/>
            <person name="Gallardo-Guerrero K."/>
            <person name="Delaux P.-M."/>
            <person name="Salse J."/>
            <person name="Berges H."/>
            <person name="Guyot R."/>
            <person name="Gouzy J."/>
            <person name="Peret B."/>
        </authorList>
    </citation>
    <scope>NUCLEOTIDE SEQUENCE [LARGE SCALE GENOMIC DNA]</scope>
    <source>
        <strain evidence="3">cv. Amiga</strain>
    </source>
</reference>
<dbReference type="Proteomes" id="UP000447434">
    <property type="component" value="Chromosome 3"/>
</dbReference>
<comment type="caution">
    <text evidence="2">The sequence shown here is derived from an EMBL/GenBank/DDBJ whole genome shotgun (WGS) entry which is preliminary data.</text>
</comment>
<evidence type="ECO:0000313" key="3">
    <source>
        <dbReference type="Proteomes" id="UP000447434"/>
    </source>
</evidence>
<gene>
    <name evidence="2" type="ORF">Lalb_Chr03g0034621</name>
</gene>
<proteinExistence type="predicted"/>
<dbReference type="AlphaFoldDB" id="A0A6A4QSN6"/>
<sequence length="61" mass="7085">MYSVKHVISQLSGVEKNHILLSYNLIFLFFVQICFDSYINGMPLVNSFILFLIFSPSILNR</sequence>
<evidence type="ECO:0000256" key="1">
    <source>
        <dbReference type="SAM" id="Phobius"/>
    </source>
</evidence>
<evidence type="ECO:0000313" key="2">
    <source>
        <dbReference type="EMBL" id="KAE9617368.1"/>
    </source>
</evidence>
<keyword evidence="1" id="KW-1133">Transmembrane helix</keyword>
<name>A0A6A4QSN6_LUPAL</name>
<organism evidence="2 3">
    <name type="scientific">Lupinus albus</name>
    <name type="common">White lupine</name>
    <name type="synonym">Lupinus termis</name>
    <dbReference type="NCBI Taxonomy" id="3870"/>
    <lineage>
        <taxon>Eukaryota</taxon>
        <taxon>Viridiplantae</taxon>
        <taxon>Streptophyta</taxon>
        <taxon>Embryophyta</taxon>
        <taxon>Tracheophyta</taxon>
        <taxon>Spermatophyta</taxon>
        <taxon>Magnoliopsida</taxon>
        <taxon>eudicotyledons</taxon>
        <taxon>Gunneridae</taxon>
        <taxon>Pentapetalae</taxon>
        <taxon>rosids</taxon>
        <taxon>fabids</taxon>
        <taxon>Fabales</taxon>
        <taxon>Fabaceae</taxon>
        <taxon>Papilionoideae</taxon>
        <taxon>50 kb inversion clade</taxon>
        <taxon>genistoids sensu lato</taxon>
        <taxon>core genistoids</taxon>
        <taxon>Genisteae</taxon>
        <taxon>Lupinus</taxon>
    </lineage>
</organism>
<keyword evidence="1" id="KW-0812">Transmembrane</keyword>
<protein>
    <submittedName>
        <fullName evidence="2">Uncharacterized protein</fullName>
    </submittedName>
</protein>
<accession>A0A6A4QSN6</accession>
<feature type="transmembrane region" description="Helical" evidence="1">
    <location>
        <begin position="20"/>
        <end position="38"/>
    </location>
</feature>